<dbReference type="Pfam" id="PF00291">
    <property type="entry name" value="PALP"/>
    <property type="match status" value="1"/>
</dbReference>
<dbReference type="NCBIfam" id="NF003031">
    <property type="entry name" value="PRK03910.1-4"/>
    <property type="match status" value="1"/>
</dbReference>
<dbReference type="InterPro" id="IPR036052">
    <property type="entry name" value="TrpB-like_PALP_sf"/>
</dbReference>
<evidence type="ECO:0000256" key="2">
    <source>
        <dbReference type="ARBA" id="ARBA00008639"/>
    </source>
</evidence>
<sequence length="332" mass="35756">MAIADIPRLSLAHAPTPIERMDRLGEQVGTRHLYIKRDDCTGLGLGGNKTRKLEYLMADARNQGATVVLTVGGLQSNHARQTAAAAARLGLQCELVLEPVAGTPESLYDHSGNVLLDHLFGAAVTRAQAGEDLDALLQQRAQAHRDAGEVPYVVPVGGSNEIGSLGYVRCMEEIAQWQYDADVEFDRIVLATGSAGTQAGLLVGARLYDVNAEILGFCVSRSTEDQHTLVLDLTQRLHQSLDRSPLDYRDRVVTDGGYVGPGYGVATDGMRQAVRVVAEQEGILLDPVYTGKAMNGLIDYYRLGKISPDERVLFLHTGGAPALFAYESVLVG</sequence>
<dbReference type="PIRSF" id="PIRSF006278">
    <property type="entry name" value="ACCD_DCysDesulf"/>
    <property type="match status" value="1"/>
</dbReference>
<evidence type="ECO:0000313" key="7">
    <source>
        <dbReference type="EMBL" id="GGX41208.1"/>
    </source>
</evidence>
<feature type="modified residue" description="N6-(pyridoxal phosphate)lysine" evidence="5">
    <location>
        <position position="49"/>
    </location>
</feature>
<dbReference type="InterPro" id="IPR027278">
    <property type="entry name" value="ACCD_DCysDesulf"/>
</dbReference>
<protein>
    <submittedName>
        <fullName evidence="7">D-cysteine desulfhydrase</fullName>
    </submittedName>
</protein>
<name>A0A918K3A2_9GAMM</name>
<evidence type="ECO:0000256" key="1">
    <source>
        <dbReference type="ARBA" id="ARBA00001933"/>
    </source>
</evidence>
<dbReference type="SUPFAM" id="SSF53686">
    <property type="entry name" value="Tryptophan synthase beta subunit-like PLP-dependent enzymes"/>
    <property type="match status" value="1"/>
</dbReference>
<dbReference type="NCBIfam" id="TIGR01275">
    <property type="entry name" value="ACC_deam_rel"/>
    <property type="match status" value="1"/>
</dbReference>
<dbReference type="EMBL" id="BMXR01000001">
    <property type="protein sequence ID" value="GGX41208.1"/>
    <property type="molecule type" value="Genomic_DNA"/>
</dbReference>
<evidence type="ECO:0000256" key="5">
    <source>
        <dbReference type="PIRSR" id="PIRSR006278-2"/>
    </source>
</evidence>
<dbReference type="InterPro" id="IPR001926">
    <property type="entry name" value="TrpB-like_PALP"/>
</dbReference>
<comment type="cofactor">
    <cofactor evidence="1">
        <name>pyridoxal 5'-phosphate</name>
        <dbReference type="ChEBI" id="CHEBI:597326"/>
    </cofactor>
</comment>
<comment type="similarity">
    <text evidence="2">Belongs to the ACC deaminase/D-cysteine desulfhydrase family.</text>
</comment>
<keyword evidence="8" id="KW-1185">Reference proteome</keyword>
<accession>A0A918K3A2</accession>
<keyword evidence="3 5" id="KW-0663">Pyridoxal phosphate</keyword>
<dbReference type="AlphaFoldDB" id="A0A918K3A2"/>
<dbReference type="GO" id="GO:0019148">
    <property type="term" value="F:D-cysteine desulfhydrase activity"/>
    <property type="evidence" value="ECO:0007669"/>
    <property type="project" value="TreeGrafter"/>
</dbReference>
<reference evidence="7" key="2">
    <citation type="submission" date="2020-09" db="EMBL/GenBank/DDBJ databases">
        <authorList>
            <person name="Sun Q."/>
            <person name="Kim S."/>
        </authorList>
    </citation>
    <scope>NUCLEOTIDE SEQUENCE</scope>
    <source>
        <strain evidence="7">KCTC 22169</strain>
    </source>
</reference>
<dbReference type="PANTHER" id="PTHR43780:SF2">
    <property type="entry name" value="1-AMINOCYCLOPROPANE-1-CARBOXYLATE DEAMINASE-RELATED"/>
    <property type="match status" value="1"/>
</dbReference>
<reference evidence="7" key="1">
    <citation type="journal article" date="2014" name="Int. J. Syst. Evol. Microbiol.">
        <title>Complete genome sequence of Corynebacterium casei LMG S-19264T (=DSM 44701T), isolated from a smear-ripened cheese.</title>
        <authorList>
            <consortium name="US DOE Joint Genome Institute (JGI-PGF)"/>
            <person name="Walter F."/>
            <person name="Albersmeier A."/>
            <person name="Kalinowski J."/>
            <person name="Ruckert C."/>
        </authorList>
    </citation>
    <scope>NUCLEOTIDE SEQUENCE</scope>
    <source>
        <strain evidence="7">KCTC 22169</strain>
    </source>
</reference>
<dbReference type="RefSeq" id="WP_189606906.1">
    <property type="nucleotide sequence ID" value="NZ_BMXR01000001.1"/>
</dbReference>
<dbReference type="Gene3D" id="3.40.50.1100">
    <property type="match status" value="2"/>
</dbReference>
<proteinExistence type="inferred from homology"/>
<dbReference type="PANTHER" id="PTHR43780">
    <property type="entry name" value="1-AMINOCYCLOPROPANE-1-CARBOXYLATE DEAMINASE-RELATED"/>
    <property type="match status" value="1"/>
</dbReference>
<dbReference type="Proteomes" id="UP000626148">
    <property type="component" value="Unassembled WGS sequence"/>
</dbReference>
<feature type="active site" description="Nucleophile" evidence="4">
    <location>
        <position position="76"/>
    </location>
</feature>
<feature type="domain" description="Tryptophan synthase beta chain-like PALP" evidence="6">
    <location>
        <begin position="10"/>
        <end position="318"/>
    </location>
</feature>
<evidence type="ECO:0000313" key="8">
    <source>
        <dbReference type="Proteomes" id="UP000626148"/>
    </source>
</evidence>
<gene>
    <name evidence="7" type="ORF">GCM10007392_05090</name>
</gene>
<organism evidence="7 8">
    <name type="scientific">Saccharospirillum salsuginis</name>
    <dbReference type="NCBI Taxonomy" id="418750"/>
    <lineage>
        <taxon>Bacteria</taxon>
        <taxon>Pseudomonadati</taxon>
        <taxon>Pseudomonadota</taxon>
        <taxon>Gammaproteobacteria</taxon>
        <taxon>Oceanospirillales</taxon>
        <taxon>Saccharospirillaceae</taxon>
        <taxon>Saccharospirillum</taxon>
    </lineage>
</organism>
<evidence type="ECO:0000259" key="6">
    <source>
        <dbReference type="Pfam" id="PF00291"/>
    </source>
</evidence>
<evidence type="ECO:0000256" key="4">
    <source>
        <dbReference type="PIRSR" id="PIRSR006278-1"/>
    </source>
</evidence>
<comment type="caution">
    <text evidence="7">The sequence shown here is derived from an EMBL/GenBank/DDBJ whole genome shotgun (WGS) entry which is preliminary data.</text>
</comment>
<dbReference type="InterPro" id="IPR005966">
    <property type="entry name" value="D-Cys_desShydrase"/>
</dbReference>
<evidence type="ECO:0000256" key="3">
    <source>
        <dbReference type="ARBA" id="ARBA00022898"/>
    </source>
</evidence>